<reference evidence="1 2" key="1">
    <citation type="journal article" date="2015" name="Genom Data">
        <title>Draft genome sequence of a multidrug-resistant Chryseobacterium indologenes isolate from Malaysia.</title>
        <authorList>
            <person name="Yu C.Y."/>
            <person name="Ang G.Y."/>
            <person name="Cheng H.J."/>
            <person name="Cheong Y.M."/>
            <person name="Yin W.F."/>
            <person name="Chan K.G."/>
        </authorList>
    </citation>
    <scope>NUCLEOTIDE SEQUENCE [LARGE SCALE GENOMIC DNA]</scope>
    <source>
        <strain evidence="1 2">CI_885</strain>
    </source>
</reference>
<dbReference type="AlphaFoldDB" id="A0A0N1KSJ6"/>
<dbReference type="EMBL" id="LJOD01000007">
    <property type="protein sequence ID" value="KPE51027.1"/>
    <property type="molecule type" value="Genomic_DNA"/>
</dbReference>
<dbReference type="PATRIC" id="fig|253.9.peg.4382"/>
<evidence type="ECO:0000313" key="2">
    <source>
        <dbReference type="Proteomes" id="UP000037953"/>
    </source>
</evidence>
<gene>
    <name evidence="1" type="ORF">AOB46_12640</name>
</gene>
<accession>A0A0N1KSJ6</accession>
<reference evidence="2" key="2">
    <citation type="submission" date="2015-09" db="EMBL/GenBank/DDBJ databases">
        <title>Draft genome sequence of a multidrug-resistant Chryseobacterium indologenes isolate from Malaysia.</title>
        <authorList>
            <person name="Yu C.Y."/>
            <person name="Ang G.Y."/>
            <person name="Chan K.-G."/>
        </authorList>
    </citation>
    <scope>NUCLEOTIDE SEQUENCE [LARGE SCALE GENOMIC DNA]</scope>
    <source>
        <strain evidence="2">CI_885</strain>
    </source>
</reference>
<protein>
    <submittedName>
        <fullName evidence="1">Uncharacterized protein</fullName>
    </submittedName>
</protein>
<name>A0A0N1KSJ6_CHRID</name>
<evidence type="ECO:0000313" key="1">
    <source>
        <dbReference type="EMBL" id="KPE51027.1"/>
    </source>
</evidence>
<comment type="caution">
    <text evidence="1">The sequence shown here is derived from an EMBL/GenBank/DDBJ whole genome shotgun (WGS) entry which is preliminary data.</text>
</comment>
<proteinExistence type="predicted"/>
<sequence length="89" mass="10220">MEEILLIIKERLNDKVETIVNGGTYSVVKEGDINVYRVIFYGDISRARAVRIEENANGDQQFYYAGFHSVNEVLKVIHDNQEVEVTTNE</sequence>
<dbReference type="Proteomes" id="UP000037953">
    <property type="component" value="Unassembled WGS sequence"/>
</dbReference>
<organism evidence="1 2">
    <name type="scientific">Chryseobacterium indologenes</name>
    <name type="common">Flavobacterium indologenes</name>
    <dbReference type="NCBI Taxonomy" id="253"/>
    <lineage>
        <taxon>Bacteria</taxon>
        <taxon>Pseudomonadati</taxon>
        <taxon>Bacteroidota</taxon>
        <taxon>Flavobacteriia</taxon>
        <taxon>Flavobacteriales</taxon>
        <taxon>Weeksellaceae</taxon>
        <taxon>Chryseobacterium group</taxon>
        <taxon>Chryseobacterium</taxon>
    </lineage>
</organism>
<dbReference type="RefSeq" id="WP_062699815.1">
    <property type="nucleotide sequence ID" value="NZ_LJOD01000007.1"/>
</dbReference>